<evidence type="ECO:0000313" key="3">
    <source>
        <dbReference type="Proteomes" id="UP000039865"/>
    </source>
</evidence>
<dbReference type="InParanoid" id="A0A078AEW6"/>
<feature type="region of interest" description="Disordered" evidence="1">
    <location>
        <begin position="1"/>
        <end position="23"/>
    </location>
</feature>
<accession>A0A078AEW6</accession>
<dbReference type="AlphaFoldDB" id="A0A078AEW6"/>
<proteinExistence type="predicted"/>
<feature type="compositionally biased region" description="Basic and acidic residues" evidence="1">
    <location>
        <begin position="125"/>
        <end position="136"/>
    </location>
</feature>
<dbReference type="EMBL" id="CCKQ01007995">
    <property type="protein sequence ID" value="CDW79433.1"/>
    <property type="molecule type" value="Genomic_DNA"/>
</dbReference>
<sequence>MIDGSDDWDLNYDPKIPEQNENQHAQLDYTTENQTEEKTNEEQITDLFTALEKKRDHILELRLQINQILLQKQDKINVSLQNQQVFKFNQDHYFQYQQTIDELKLMKKLQAKYQITNTNSGTDTYDSRHSNNKSDEDVQCQDSQDQRRYFYKYSKLVQLERLDQRQYLIELFHYVQSLNKFYKLFSEHLTQKK</sequence>
<name>A0A078AEW6_STYLE</name>
<evidence type="ECO:0000256" key="1">
    <source>
        <dbReference type="SAM" id="MobiDB-lite"/>
    </source>
</evidence>
<gene>
    <name evidence="2" type="primary">Contig18925.g20076</name>
    <name evidence="2" type="ORF">STYLEM_8421</name>
</gene>
<keyword evidence="3" id="KW-1185">Reference proteome</keyword>
<dbReference type="Proteomes" id="UP000039865">
    <property type="component" value="Unassembled WGS sequence"/>
</dbReference>
<protein>
    <submittedName>
        <fullName evidence="2">Uncharacterized protein</fullName>
    </submittedName>
</protein>
<evidence type="ECO:0000313" key="2">
    <source>
        <dbReference type="EMBL" id="CDW79433.1"/>
    </source>
</evidence>
<feature type="region of interest" description="Disordered" evidence="1">
    <location>
        <begin position="118"/>
        <end position="139"/>
    </location>
</feature>
<feature type="compositionally biased region" description="Acidic residues" evidence="1">
    <location>
        <begin position="1"/>
        <end position="10"/>
    </location>
</feature>
<reference evidence="2 3" key="1">
    <citation type="submission" date="2014-06" db="EMBL/GenBank/DDBJ databases">
        <authorList>
            <person name="Swart Estienne"/>
        </authorList>
    </citation>
    <scope>NUCLEOTIDE SEQUENCE [LARGE SCALE GENOMIC DNA]</scope>
    <source>
        <strain evidence="2 3">130c</strain>
    </source>
</reference>
<organism evidence="2 3">
    <name type="scientific">Stylonychia lemnae</name>
    <name type="common">Ciliate</name>
    <dbReference type="NCBI Taxonomy" id="5949"/>
    <lineage>
        <taxon>Eukaryota</taxon>
        <taxon>Sar</taxon>
        <taxon>Alveolata</taxon>
        <taxon>Ciliophora</taxon>
        <taxon>Intramacronucleata</taxon>
        <taxon>Spirotrichea</taxon>
        <taxon>Stichotrichia</taxon>
        <taxon>Sporadotrichida</taxon>
        <taxon>Oxytrichidae</taxon>
        <taxon>Stylonychinae</taxon>
        <taxon>Stylonychia</taxon>
    </lineage>
</organism>